<protein>
    <recommendedName>
        <fullName evidence="3">Reverse transcriptase domain-containing protein</fullName>
    </recommendedName>
</protein>
<gene>
    <name evidence="4" type="ORF">RIMI_LOCUS8346129</name>
</gene>
<feature type="region of interest" description="Disordered" evidence="2">
    <location>
        <begin position="147"/>
        <end position="201"/>
    </location>
</feature>
<evidence type="ECO:0000259" key="3">
    <source>
        <dbReference type="PROSITE" id="PS50878"/>
    </source>
</evidence>
<keyword evidence="5" id="KW-1185">Reference proteome</keyword>
<reference evidence="4" key="1">
    <citation type="submission" date="2023-07" db="EMBL/GenBank/DDBJ databases">
        <authorList>
            <person name="Stuckert A."/>
        </authorList>
    </citation>
    <scope>NUCLEOTIDE SEQUENCE</scope>
</reference>
<dbReference type="InterPro" id="IPR058912">
    <property type="entry name" value="HTH_animal"/>
</dbReference>
<accession>A0ABN9LG35</accession>
<dbReference type="CDD" id="cd10442">
    <property type="entry name" value="GIY-YIG_PLEs"/>
    <property type="match status" value="1"/>
</dbReference>
<comment type="caution">
    <text evidence="4">The sequence shown here is derived from an EMBL/GenBank/DDBJ whole genome shotgun (WGS) entry which is preliminary data.</text>
</comment>
<dbReference type="Pfam" id="PF26215">
    <property type="entry name" value="HTH_animal"/>
    <property type="match status" value="1"/>
</dbReference>
<dbReference type="Proteomes" id="UP001176940">
    <property type="component" value="Unassembled WGS sequence"/>
</dbReference>
<dbReference type="PANTHER" id="PTHR21301:SF12">
    <property type="match status" value="1"/>
</dbReference>
<dbReference type="InterPro" id="IPR000477">
    <property type="entry name" value="RT_dom"/>
</dbReference>
<proteinExistence type="predicted"/>
<feature type="domain" description="Reverse transcriptase" evidence="3">
    <location>
        <begin position="342"/>
        <end position="583"/>
    </location>
</feature>
<dbReference type="PROSITE" id="PS50878">
    <property type="entry name" value="RT_POL"/>
    <property type="match status" value="1"/>
</dbReference>
<feature type="compositionally biased region" description="Polar residues" evidence="2">
    <location>
        <begin position="170"/>
        <end position="180"/>
    </location>
</feature>
<evidence type="ECO:0000256" key="2">
    <source>
        <dbReference type="SAM" id="MobiDB-lite"/>
    </source>
</evidence>
<dbReference type="PANTHER" id="PTHR21301">
    <property type="entry name" value="REVERSE TRANSCRIPTASE"/>
    <property type="match status" value="1"/>
</dbReference>
<organism evidence="4 5">
    <name type="scientific">Ranitomeya imitator</name>
    <name type="common">mimic poison frog</name>
    <dbReference type="NCBI Taxonomy" id="111125"/>
    <lineage>
        <taxon>Eukaryota</taxon>
        <taxon>Metazoa</taxon>
        <taxon>Chordata</taxon>
        <taxon>Craniata</taxon>
        <taxon>Vertebrata</taxon>
        <taxon>Euteleostomi</taxon>
        <taxon>Amphibia</taxon>
        <taxon>Batrachia</taxon>
        <taxon>Anura</taxon>
        <taxon>Neobatrachia</taxon>
        <taxon>Hyloidea</taxon>
        <taxon>Dendrobatidae</taxon>
        <taxon>Dendrobatinae</taxon>
        <taxon>Ranitomeya</taxon>
    </lineage>
</organism>
<dbReference type="EMBL" id="CAUEEQ010016490">
    <property type="protein sequence ID" value="CAJ0940184.1"/>
    <property type="molecule type" value="Genomic_DNA"/>
</dbReference>
<evidence type="ECO:0000313" key="5">
    <source>
        <dbReference type="Proteomes" id="UP001176940"/>
    </source>
</evidence>
<sequence length="898" mass="103054">MLKNRWEIENKNLISLELHAGTLVEYYKAKRIPRGLRPNLRTTIMPNNTQFCAKFEAIGNKYAFDIMLLNIEFLKKEIESLKTKVEEIKNSLVPLVSITDFSSINSKIEENLLKYRTGLEDTKRSKWFRDLEDYNNGKIYGWQFRNSLPNKMKSGPGRSKNPPRRWGRPQKQSAPQNSFGFTGGESDSTDDGVAASIGPVGKEGVVSSTPLEGLSLSKLGLHNKSDFVHPEHDPVVETFSKFVKADIAKVRKSNLKFGKSNLTFAERKEIGALRKNKSITIKPADKGGALVVMDTSQYVSEIRSQLSDGDLYEKLRVNPVQEFKLELEAIIDEALSMGIIDVKLAKFLKVEHPVVPILYTLPKIHKDLRRPPGRPIVSGRGSLSNKVAIFLDRLLRDFAVSTPSYVRDTSDFIKSLEGIHVVESTWLVSFDVSSLYTSIEHTRGLYAVSVALAGSDMAPSCIRFILALLEFILGRNFFLFGDDYFLQRRGTAMGSNVAPTYANIYMAVLEDEYVYSSRFWCHVRGWRRYIDDIFLVWNGDRDELESFLIHLNSVHPGLGFTMECSRDRIQFLDTCVYKTGGCLQTDLYVKETDRNNLLYFSSEHPRRMIESLPWSQLLRVRRIVSCEDSVDDRLEEMCCKFLSRGYPRVDLEKFKQRALVTRREDLLVPKDRIERNKRIPFVSTYNRLSSRISGIIRKHWSLLNKGHSNVVEFQTPPLFSYRRNKNLKDELVSSDIGSSKRDLQMTLSQPSLGNFPCLGCASCSNMLKGAFFCHPYTGRRYDIKRRYTCRSSYVVYVLTCPCGLFYVGETTMEVRARISKHTSTIRTKLLDLPVPRHFHDKGDSVNQLRYRVIDDVPVMRRGGDRITLLKRKELRWIFELDTLHPRGMNLDYQQSCCL</sequence>
<keyword evidence="1" id="KW-0175">Coiled coil</keyword>
<evidence type="ECO:0000256" key="1">
    <source>
        <dbReference type="SAM" id="Coils"/>
    </source>
</evidence>
<feature type="coiled-coil region" evidence="1">
    <location>
        <begin position="64"/>
        <end position="91"/>
    </location>
</feature>
<evidence type="ECO:0000313" key="4">
    <source>
        <dbReference type="EMBL" id="CAJ0940184.1"/>
    </source>
</evidence>
<name>A0ABN9LG35_9NEOB</name>